<keyword evidence="3" id="KW-1185">Reference proteome</keyword>
<feature type="region of interest" description="Disordered" evidence="1">
    <location>
        <begin position="59"/>
        <end position="84"/>
    </location>
</feature>
<proteinExistence type="predicted"/>
<accession>A0A7X8TH84</accession>
<gene>
    <name evidence="2" type="ORF">HGQ17_01225</name>
</gene>
<dbReference type="EMBL" id="JABAHY010000001">
    <property type="protein sequence ID" value="NLS08646.1"/>
    <property type="molecule type" value="Genomic_DNA"/>
</dbReference>
<dbReference type="AlphaFoldDB" id="A0A7X8TH84"/>
<evidence type="ECO:0000313" key="2">
    <source>
        <dbReference type="EMBL" id="NLS08646.1"/>
    </source>
</evidence>
<reference evidence="2 3" key="1">
    <citation type="submission" date="2020-04" db="EMBL/GenBank/DDBJ databases">
        <title>Nesterenkonia sp. nov., isolated from marine sediment.</title>
        <authorList>
            <person name="Zhang G."/>
        </authorList>
    </citation>
    <scope>NUCLEOTIDE SEQUENCE [LARGE SCALE GENOMIC DNA]</scope>
    <source>
        <strain evidence="2 3">MY13</strain>
    </source>
</reference>
<evidence type="ECO:0000256" key="1">
    <source>
        <dbReference type="SAM" id="MobiDB-lite"/>
    </source>
</evidence>
<evidence type="ECO:0000313" key="3">
    <source>
        <dbReference type="Proteomes" id="UP000523139"/>
    </source>
</evidence>
<dbReference type="Proteomes" id="UP000523139">
    <property type="component" value="Unassembled WGS sequence"/>
</dbReference>
<organism evidence="2 3">
    <name type="scientific">Nesterenkonia sedimenti</name>
    <dbReference type="NCBI Taxonomy" id="1463632"/>
    <lineage>
        <taxon>Bacteria</taxon>
        <taxon>Bacillati</taxon>
        <taxon>Actinomycetota</taxon>
        <taxon>Actinomycetes</taxon>
        <taxon>Micrococcales</taxon>
        <taxon>Micrococcaceae</taxon>
        <taxon>Nesterenkonia</taxon>
    </lineage>
</organism>
<comment type="caution">
    <text evidence="2">The sequence shown here is derived from an EMBL/GenBank/DDBJ whole genome shotgun (WGS) entry which is preliminary data.</text>
</comment>
<evidence type="ECO:0008006" key="4">
    <source>
        <dbReference type="Google" id="ProtNLM"/>
    </source>
</evidence>
<protein>
    <recommendedName>
        <fullName evidence="4">Helix-turn-helix domain-containing protein</fullName>
    </recommendedName>
</protein>
<dbReference type="RefSeq" id="WP_168886139.1">
    <property type="nucleotide sequence ID" value="NZ_JABAHY010000001.1"/>
</dbReference>
<dbReference type="Gene3D" id="1.10.10.60">
    <property type="entry name" value="Homeodomain-like"/>
    <property type="match status" value="2"/>
</dbReference>
<name>A0A7X8TH84_9MICC</name>
<sequence length="244" mass="26882">MSDTEEILTLALDLAEDMGRTYRTAPDSLKRQLNLVFFDRVWLHIDDLDPATRQMITEIEDQPRNADSNETSGENKKPASSGGLSCWLSTSGPVSSKKPLVALGGPWTAKLQEAHDLWGRFQAGKAKKPKRKTPAAEYQPWPRLSEEQKGLICQEYLAGAPVKQIAAQVGCARQTVSQIVAQRGLKRSRSLKGDSLQAQMIELHEQGLTLAAIAAQLNCSADLVRRRLIKLGLREPLQSRGANS</sequence>